<comment type="caution">
    <text evidence="7">The sequence shown here is derived from an EMBL/GenBank/DDBJ whole genome shotgun (WGS) entry which is preliminary data.</text>
</comment>
<reference evidence="7 8" key="1">
    <citation type="submission" date="2023-07" db="EMBL/GenBank/DDBJ databases">
        <title>Sequencing the genomes of 1000 actinobacteria strains.</title>
        <authorList>
            <person name="Klenk H.-P."/>
        </authorList>
    </citation>
    <scope>NUCLEOTIDE SEQUENCE [LARGE SCALE GENOMIC DNA]</scope>
    <source>
        <strain evidence="7 8">DSM 19515</strain>
    </source>
</reference>
<comment type="cofactor">
    <cofactor evidence="1">
        <name>FMN</name>
        <dbReference type="ChEBI" id="CHEBI:58210"/>
    </cofactor>
</comment>
<dbReference type="CDD" id="cd02932">
    <property type="entry name" value="OYE_YqiM_FMN"/>
    <property type="match status" value="1"/>
</dbReference>
<accession>A0ABT9PJG1</accession>
<dbReference type="Proteomes" id="UP001230145">
    <property type="component" value="Unassembled WGS sequence"/>
</dbReference>
<feature type="domain" description="NADH:flavin oxidoreductase/NADH oxidase N-terminal" evidence="6">
    <location>
        <begin position="2"/>
        <end position="343"/>
    </location>
</feature>
<name>A0ABT9PJG1_9ACTO</name>
<dbReference type="InterPro" id="IPR044152">
    <property type="entry name" value="YqjM-like"/>
</dbReference>
<dbReference type="PANTHER" id="PTHR43303">
    <property type="entry name" value="NADPH DEHYDROGENASE C23G7.10C-RELATED"/>
    <property type="match status" value="1"/>
</dbReference>
<evidence type="ECO:0000256" key="3">
    <source>
        <dbReference type="ARBA" id="ARBA00022643"/>
    </source>
</evidence>
<evidence type="ECO:0000259" key="6">
    <source>
        <dbReference type="Pfam" id="PF00724"/>
    </source>
</evidence>
<dbReference type="EMBL" id="JAUSQL010000001">
    <property type="protein sequence ID" value="MDP9832529.1"/>
    <property type="molecule type" value="Genomic_DNA"/>
</dbReference>
<dbReference type="Gene3D" id="3.20.20.70">
    <property type="entry name" value="Aldolase class I"/>
    <property type="match status" value="1"/>
</dbReference>
<dbReference type="InterPro" id="IPR013785">
    <property type="entry name" value="Aldolase_TIM"/>
</dbReference>
<evidence type="ECO:0000256" key="4">
    <source>
        <dbReference type="ARBA" id="ARBA00022857"/>
    </source>
</evidence>
<evidence type="ECO:0000313" key="7">
    <source>
        <dbReference type="EMBL" id="MDP9832529.1"/>
    </source>
</evidence>
<dbReference type="PANTHER" id="PTHR43303:SF4">
    <property type="entry name" value="NADPH DEHYDROGENASE C23G7.10C-RELATED"/>
    <property type="match status" value="1"/>
</dbReference>
<evidence type="ECO:0000256" key="5">
    <source>
        <dbReference type="ARBA" id="ARBA00023002"/>
    </source>
</evidence>
<gene>
    <name evidence="7" type="ORF">J2S45_001208</name>
</gene>
<evidence type="ECO:0000256" key="2">
    <source>
        <dbReference type="ARBA" id="ARBA00022630"/>
    </source>
</evidence>
<keyword evidence="2" id="KW-0285">Flavoprotein</keyword>
<dbReference type="Pfam" id="PF00724">
    <property type="entry name" value="Oxidored_FMN"/>
    <property type="match status" value="1"/>
</dbReference>
<evidence type="ECO:0000313" key="8">
    <source>
        <dbReference type="Proteomes" id="UP001230145"/>
    </source>
</evidence>
<dbReference type="InterPro" id="IPR001155">
    <property type="entry name" value="OxRdtase_FMN_N"/>
</dbReference>
<keyword evidence="4" id="KW-0521">NADP</keyword>
<keyword evidence="8" id="KW-1185">Reference proteome</keyword>
<evidence type="ECO:0000256" key="1">
    <source>
        <dbReference type="ARBA" id="ARBA00001917"/>
    </source>
</evidence>
<keyword evidence="3" id="KW-0288">FMN</keyword>
<protein>
    <submittedName>
        <fullName evidence="7">2,4-dienoyl-CoA reductase-like NADH-dependent reductase (Old Yellow Enzyme family)</fullName>
    </submittedName>
</protein>
<sequence>MNLFDPIELRGLQIRNRIWLPPMCQYSAQAAGEQLGRPNDWHYQHYASRSVGGFGLVTVEATAVTPEGRISDMCLCLDDESDVPAFRHMARVITQHGAVAAIQLNHAGRKASTRGQFAGGALAREEGGWETLGPSAIAFDGMPAPREMSEAEIQAVIAQFACSANLAMEAGFQAVEIHAAHGYLIHQFLSAVSNRREDEWGGDFEGRTRLLREVVRAVRAVIGDAPLFVRISATDWLSENFEKVEGSYGWTLKESIRLVKELPDVDFWSVSTGGCFPVRIPTGPGYQVPFARRIREETGAAVGTAGQITNATQADVVVYEEEADVVYVGRVALHDPYVPRHWAKMLDVDIPWPYQLARGRSTR</sequence>
<organism evidence="7 8">
    <name type="scientific">Trueperella abortisuis</name>
    <dbReference type="NCBI Taxonomy" id="445930"/>
    <lineage>
        <taxon>Bacteria</taxon>
        <taxon>Bacillati</taxon>
        <taxon>Actinomycetota</taxon>
        <taxon>Actinomycetes</taxon>
        <taxon>Actinomycetales</taxon>
        <taxon>Actinomycetaceae</taxon>
        <taxon>Trueperella</taxon>
    </lineage>
</organism>
<dbReference type="SUPFAM" id="SSF51395">
    <property type="entry name" value="FMN-linked oxidoreductases"/>
    <property type="match status" value="1"/>
</dbReference>
<proteinExistence type="predicted"/>
<keyword evidence="5" id="KW-0560">Oxidoreductase</keyword>
<dbReference type="RefSeq" id="WP_307634835.1">
    <property type="nucleotide sequence ID" value="NZ_JAUSQL010000001.1"/>
</dbReference>